<dbReference type="PROSITE" id="PS51462">
    <property type="entry name" value="NUDIX"/>
    <property type="match status" value="1"/>
</dbReference>
<evidence type="ECO:0000256" key="1">
    <source>
        <dbReference type="ARBA" id="ARBA00001946"/>
    </source>
</evidence>
<name>A0ABY6Z8U9_9BACL</name>
<dbReference type="PANTHER" id="PTHR43758">
    <property type="entry name" value="7,8-DIHYDRO-8-OXOGUANINE TRIPHOSPHATASE"/>
    <property type="match status" value="1"/>
</dbReference>
<evidence type="ECO:0000256" key="6">
    <source>
        <dbReference type="RuleBase" id="RU003476"/>
    </source>
</evidence>
<evidence type="ECO:0000313" key="9">
    <source>
        <dbReference type="Proteomes" id="UP001164803"/>
    </source>
</evidence>
<dbReference type="EMBL" id="CP104064">
    <property type="protein sequence ID" value="WAH39234.1"/>
    <property type="molecule type" value="Genomic_DNA"/>
</dbReference>
<dbReference type="PRINTS" id="PR00502">
    <property type="entry name" value="NUDIXFAMILY"/>
</dbReference>
<keyword evidence="5" id="KW-0460">Magnesium</keyword>
<dbReference type="InterPro" id="IPR020476">
    <property type="entry name" value="Nudix_hydrolase"/>
</dbReference>
<organism evidence="8 9">
    <name type="scientific">Alicyclobacillus dauci</name>
    <dbReference type="NCBI Taxonomy" id="1475485"/>
    <lineage>
        <taxon>Bacteria</taxon>
        <taxon>Bacillati</taxon>
        <taxon>Bacillota</taxon>
        <taxon>Bacilli</taxon>
        <taxon>Bacillales</taxon>
        <taxon>Alicyclobacillaceae</taxon>
        <taxon>Alicyclobacillus</taxon>
    </lineage>
</organism>
<comment type="similarity">
    <text evidence="2 6">Belongs to the Nudix hydrolase family.</text>
</comment>
<evidence type="ECO:0000256" key="2">
    <source>
        <dbReference type="ARBA" id="ARBA00005582"/>
    </source>
</evidence>
<evidence type="ECO:0000256" key="4">
    <source>
        <dbReference type="ARBA" id="ARBA00022801"/>
    </source>
</evidence>
<dbReference type="PROSITE" id="PS00893">
    <property type="entry name" value="NUDIX_BOX"/>
    <property type="match status" value="1"/>
</dbReference>
<dbReference type="Proteomes" id="UP001164803">
    <property type="component" value="Chromosome"/>
</dbReference>
<dbReference type="Pfam" id="PF00293">
    <property type="entry name" value="NUDIX"/>
    <property type="match status" value="1"/>
</dbReference>
<dbReference type="SUPFAM" id="SSF55811">
    <property type="entry name" value="Nudix"/>
    <property type="match status" value="1"/>
</dbReference>
<evidence type="ECO:0000256" key="3">
    <source>
        <dbReference type="ARBA" id="ARBA00022723"/>
    </source>
</evidence>
<comment type="cofactor">
    <cofactor evidence="1">
        <name>Mg(2+)</name>
        <dbReference type="ChEBI" id="CHEBI:18420"/>
    </cofactor>
</comment>
<proteinExistence type="inferred from homology"/>
<dbReference type="InterPro" id="IPR000086">
    <property type="entry name" value="NUDIX_hydrolase_dom"/>
</dbReference>
<accession>A0ABY6Z8U9</accession>
<keyword evidence="4 6" id="KW-0378">Hydrolase</keyword>
<protein>
    <submittedName>
        <fullName evidence="8">NUDIX domain-containing protein</fullName>
    </submittedName>
</protein>
<keyword evidence="3" id="KW-0479">Metal-binding</keyword>
<reference evidence="8" key="1">
    <citation type="submission" date="2022-08" db="EMBL/GenBank/DDBJ databases">
        <title>Alicyclobacillus dauci DSM2870, complete genome.</title>
        <authorList>
            <person name="Wang Q."/>
            <person name="Cai R."/>
            <person name="Wang Z."/>
        </authorList>
    </citation>
    <scope>NUCLEOTIDE SEQUENCE</scope>
    <source>
        <strain evidence="8">DSM 28700</strain>
    </source>
</reference>
<keyword evidence="9" id="KW-1185">Reference proteome</keyword>
<sequence>MNQSRLTELPHSVLIFPIMIGGLVWVHHPTRGWEVPGGKLEHGESPEEAARREAFEEAGLTLGKLNWVAEYQFDTSHHRQSVRKWVYLADVLDIAARPQASEIMDVCIFRPVVEPIDARHRQDISPIMKDTMYEDIWPFVKDVLEAGSGVSACL</sequence>
<dbReference type="PANTHER" id="PTHR43758:SF8">
    <property type="entry name" value="8-OXO-DGTP DIPHOSPHATASE YTKD-RELATED"/>
    <property type="match status" value="1"/>
</dbReference>
<feature type="domain" description="Nudix hydrolase" evidence="7">
    <location>
        <begin position="8"/>
        <end position="130"/>
    </location>
</feature>
<dbReference type="InterPro" id="IPR015797">
    <property type="entry name" value="NUDIX_hydrolase-like_dom_sf"/>
</dbReference>
<gene>
    <name evidence="8" type="ORF">NZD86_15795</name>
</gene>
<dbReference type="InterPro" id="IPR020084">
    <property type="entry name" value="NUDIX_hydrolase_CS"/>
</dbReference>
<evidence type="ECO:0000313" key="8">
    <source>
        <dbReference type="EMBL" id="WAH39234.1"/>
    </source>
</evidence>
<evidence type="ECO:0000256" key="5">
    <source>
        <dbReference type="ARBA" id="ARBA00022842"/>
    </source>
</evidence>
<evidence type="ECO:0000259" key="7">
    <source>
        <dbReference type="PROSITE" id="PS51462"/>
    </source>
</evidence>
<dbReference type="Gene3D" id="3.90.79.10">
    <property type="entry name" value="Nucleoside Triphosphate Pyrophosphohydrolase"/>
    <property type="match status" value="1"/>
</dbReference>